<keyword evidence="2" id="KW-0479">Metal-binding</keyword>
<organism evidence="6 7">
    <name type="scientific">Geodermatophilus ruber</name>
    <dbReference type="NCBI Taxonomy" id="504800"/>
    <lineage>
        <taxon>Bacteria</taxon>
        <taxon>Bacillati</taxon>
        <taxon>Actinomycetota</taxon>
        <taxon>Actinomycetes</taxon>
        <taxon>Geodermatophilales</taxon>
        <taxon>Geodermatophilaceae</taxon>
        <taxon>Geodermatophilus</taxon>
    </lineage>
</organism>
<keyword evidence="5" id="KW-0411">Iron-sulfur</keyword>
<evidence type="ECO:0000256" key="1">
    <source>
        <dbReference type="ARBA" id="ARBA00022485"/>
    </source>
</evidence>
<evidence type="ECO:0000256" key="5">
    <source>
        <dbReference type="ARBA" id="ARBA00023014"/>
    </source>
</evidence>
<dbReference type="STRING" id="504800.SAMN04488085_11188"/>
<evidence type="ECO:0000256" key="4">
    <source>
        <dbReference type="ARBA" id="ARBA00023004"/>
    </source>
</evidence>
<dbReference type="OrthoDB" id="287984at2"/>
<dbReference type="InterPro" id="IPR036188">
    <property type="entry name" value="FAD/NAD-bd_sf"/>
</dbReference>
<keyword evidence="1" id="KW-0004">4Fe-4S</keyword>
<name>A0A1I4HSC8_9ACTN</name>
<dbReference type="PANTHER" id="PTHR43498">
    <property type="entry name" value="FERREDOXIN:COB-COM HETERODISULFIDE REDUCTASE SUBUNIT A"/>
    <property type="match status" value="1"/>
</dbReference>
<keyword evidence="7" id="KW-1185">Reference proteome</keyword>
<reference evidence="6 7" key="1">
    <citation type="submission" date="2016-10" db="EMBL/GenBank/DDBJ databases">
        <authorList>
            <person name="de Groot N.N."/>
        </authorList>
    </citation>
    <scope>NUCLEOTIDE SEQUENCE [LARGE SCALE GENOMIC DNA]</scope>
    <source>
        <strain evidence="6 7">DSM 45317</strain>
    </source>
</reference>
<dbReference type="InterPro" id="IPR039650">
    <property type="entry name" value="HdrA-like"/>
</dbReference>
<gene>
    <name evidence="6" type="ORF">SAMN04488085_11188</name>
</gene>
<dbReference type="Gene3D" id="3.50.50.60">
    <property type="entry name" value="FAD/NAD(P)-binding domain"/>
    <property type="match status" value="1"/>
</dbReference>
<evidence type="ECO:0000256" key="3">
    <source>
        <dbReference type="ARBA" id="ARBA00023002"/>
    </source>
</evidence>
<dbReference type="SUPFAM" id="SSF51905">
    <property type="entry name" value="FAD/NAD(P)-binding domain"/>
    <property type="match status" value="1"/>
</dbReference>
<keyword evidence="4" id="KW-0408">Iron</keyword>
<dbReference type="PRINTS" id="PR00469">
    <property type="entry name" value="PNDRDTASEII"/>
</dbReference>
<accession>A0A1I4HSC8</accession>
<dbReference type="GO" id="GO:0016491">
    <property type="term" value="F:oxidoreductase activity"/>
    <property type="evidence" value="ECO:0007669"/>
    <property type="project" value="UniProtKB-KW"/>
</dbReference>
<evidence type="ECO:0000256" key="2">
    <source>
        <dbReference type="ARBA" id="ARBA00022723"/>
    </source>
</evidence>
<dbReference type="GO" id="GO:0046872">
    <property type="term" value="F:metal ion binding"/>
    <property type="evidence" value="ECO:0007669"/>
    <property type="project" value="UniProtKB-KW"/>
</dbReference>
<proteinExistence type="predicted"/>
<evidence type="ECO:0000313" key="7">
    <source>
        <dbReference type="Proteomes" id="UP000199152"/>
    </source>
</evidence>
<dbReference type="PANTHER" id="PTHR43498:SF1">
    <property type="entry name" value="COB--COM HETERODISULFIDE REDUCTASE IRON-SULFUR SUBUNIT A"/>
    <property type="match status" value="1"/>
</dbReference>
<evidence type="ECO:0000313" key="6">
    <source>
        <dbReference type="EMBL" id="SFL44683.1"/>
    </source>
</evidence>
<dbReference type="GO" id="GO:0051539">
    <property type="term" value="F:4 iron, 4 sulfur cluster binding"/>
    <property type="evidence" value="ECO:0007669"/>
    <property type="project" value="UniProtKB-KW"/>
</dbReference>
<sequence length="447" mass="47905">MTATVVEPARNTPVYGEFDVVVIGGGPAGLMAATAAARAGRSTILVERYGFLGGAGTMGGLSTFCGLHAKVHGEHRRVIRGLADELLERLTKLDGLNEPHLTINDGILAQAFDISSYKLAADEMVVASGARLLFHAMAVGVVMADDATIEAVLVESKSGRAAIRGRVIVDASGDADVAAWAGVPFERAPQLLFPSLMFRINAVDVAAAGETPWRTVERLMGEAEAAGTHRFPRKKPIVRPQRNPLEWRANLTQLANPDGTAVDGTDVDQLTRGELQGRRQVFDAFDFIKNRTPGFENSYIVDIAPQIGIRETRRVYGAYRLTEDDVLDCADFPDTIGVNGWPVEAHVAGTVEFRWQRDPRGFNQLPYRMLVPQQVDNLFVAGRCASMTQGGQSSARVTGPCFAMGEAVGTAADLAIAGGVAVRDVPVDELQRRLEQAGANLGTGGDR</sequence>
<dbReference type="Proteomes" id="UP000199152">
    <property type="component" value="Unassembled WGS sequence"/>
</dbReference>
<dbReference type="InParanoid" id="A0A1I4HSC8"/>
<protein>
    <submittedName>
        <fullName evidence="6">FAD dependent oxidoreductase</fullName>
    </submittedName>
</protein>
<dbReference type="PRINTS" id="PR00368">
    <property type="entry name" value="FADPNR"/>
</dbReference>
<keyword evidence="3" id="KW-0560">Oxidoreductase</keyword>
<dbReference type="AlphaFoldDB" id="A0A1I4HSC8"/>
<dbReference type="RefSeq" id="WP_091327001.1">
    <property type="nucleotide sequence ID" value="NZ_FOSW01000011.1"/>
</dbReference>
<dbReference type="Pfam" id="PF12831">
    <property type="entry name" value="FAD_oxidored"/>
    <property type="match status" value="1"/>
</dbReference>
<dbReference type="EMBL" id="FOSW01000011">
    <property type="protein sequence ID" value="SFL44683.1"/>
    <property type="molecule type" value="Genomic_DNA"/>
</dbReference>